<comment type="caution">
    <text evidence="2">The sequence shown here is derived from an EMBL/GenBank/DDBJ whole genome shotgun (WGS) entry which is preliminary data.</text>
</comment>
<name>A0ABV6R1K2_9CAUL</name>
<evidence type="ECO:0000259" key="1">
    <source>
        <dbReference type="Pfam" id="PF01850"/>
    </source>
</evidence>
<dbReference type="Pfam" id="PF01850">
    <property type="entry name" value="PIN"/>
    <property type="match status" value="1"/>
</dbReference>
<dbReference type="PANTHER" id="PTHR36173">
    <property type="entry name" value="RIBONUCLEASE VAPC16-RELATED"/>
    <property type="match status" value="1"/>
</dbReference>
<proteinExistence type="predicted"/>
<reference evidence="2 3" key="1">
    <citation type="submission" date="2024-09" db="EMBL/GenBank/DDBJ databases">
        <authorList>
            <person name="Sun Q."/>
            <person name="Mori K."/>
        </authorList>
    </citation>
    <scope>NUCLEOTIDE SEQUENCE [LARGE SCALE GENOMIC DNA]</scope>
    <source>
        <strain evidence="2 3">NCAIM B.02621</strain>
    </source>
</reference>
<dbReference type="Gene3D" id="3.40.50.1010">
    <property type="entry name" value="5'-nuclease"/>
    <property type="match status" value="1"/>
</dbReference>
<sequence length="126" mass="14250">MRLLLDTHVVVWAATRPDRLSERARAAIRDVENERLVSAVSIYEIIYKRGVSQGLGVLPDDVIQLADPLVLSWLAVDEHHADRAARLPLRHRDPWDRMIVAQALIDDLTLVTADRALKGYGVPILW</sequence>
<evidence type="ECO:0000313" key="3">
    <source>
        <dbReference type="Proteomes" id="UP001589906"/>
    </source>
</evidence>
<dbReference type="EMBL" id="JBHLSW010000003">
    <property type="protein sequence ID" value="MFC0632468.1"/>
    <property type="molecule type" value="Genomic_DNA"/>
</dbReference>
<evidence type="ECO:0000313" key="2">
    <source>
        <dbReference type="EMBL" id="MFC0632468.1"/>
    </source>
</evidence>
<dbReference type="InterPro" id="IPR052919">
    <property type="entry name" value="TA_system_RNase"/>
</dbReference>
<dbReference type="InterPro" id="IPR041705">
    <property type="entry name" value="PIN_Sll0205"/>
</dbReference>
<protein>
    <submittedName>
        <fullName evidence="2">Type II toxin-antitoxin system VapC family toxin</fullName>
    </submittedName>
</protein>
<dbReference type="InterPro" id="IPR002716">
    <property type="entry name" value="PIN_dom"/>
</dbReference>
<keyword evidence="3" id="KW-1185">Reference proteome</keyword>
<gene>
    <name evidence="2" type="ORF">ACFFGE_01050</name>
</gene>
<dbReference type="InterPro" id="IPR029060">
    <property type="entry name" value="PIN-like_dom_sf"/>
</dbReference>
<organism evidence="2 3">
    <name type="scientific">Brevundimonas balnearis</name>
    <dbReference type="NCBI Taxonomy" id="1572858"/>
    <lineage>
        <taxon>Bacteria</taxon>
        <taxon>Pseudomonadati</taxon>
        <taxon>Pseudomonadota</taxon>
        <taxon>Alphaproteobacteria</taxon>
        <taxon>Caulobacterales</taxon>
        <taxon>Caulobacteraceae</taxon>
        <taxon>Brevundimonas</taxon>
    </lineage>
</organism>
<accession>A0ABV6R1K2</accession>
<dbReference type="PANTHER" id="PTHR36173:SF2">
    <property type="entry name" value="RIBONUCLEASE VAPC16"/>
    <property type="match status" value="1"/>
</dbReference>
<dbReference type="RefSeq" id="WP_376833440.1">
    <property type="nucleotide sequence ID" value="NZ_JBHLSW010000003.1"/>
</dbReference>
<dbReference type="CDD" id="cd09872">
    <property type="entry name" value="PIN_Sll0205-like"/>
    <property type="match status" value="1"/>
</dbReference>
<dbReference type="SUPFAM" id="SSF88723">
    <property type="entry name" value="PIN domain-like"/>
    <property type="match status" value="1"/>
</dbReference>
<dbReference type="Proteomes" id="UP001589906">
    <property type="component" value="Unassembled WGS sequence"/>
</dbReference>
<feature type="domain" description="PIN" evidence="1">
    <location>
        <begin position="4"/>
        <end position="118"/>
    </location>
</feature>